<sequence>MDSSESLLMLAIEDDDCAEVAILLDKGVVISYIEPAGFSPLFTAVYRGNLETVELLLKRNANVNANVNTYENRFVQYVPPLLHLAAWCGRLDVLTLLIAYGASLETKCINGLLPIHIAAEGGCFNIVKYFIENKLYHVNTTCRRDLRTPLMYAVTASHTEIVEYLGQYNADVNTADVSGNTALHFACLKNLEDIINILIRKGSNLDAKRGDGETPLQICVRQGNLSAARRLIESGARSYLERGVSGNSPMHLAVQYNQKEMLEYFFKMGISADFQTVRGYSLLHEAVECGKPQMVEFLLQNGANTESKMNSFTALHMASTFMYFDVIQVLLNNGADVMAVDKNGQRPLDFLYENFIDDVRELESDRIKCCTELLVKHMLLFYKYIEVPKFDKFPCGASIDEFKQKCQEEIEQMKTCLIKNTTVSLYTFLQALRNKNKLLIFLRNHELQEELNNVTQYIDKYPIYSSLLPMILDEVHNGMERLLLLEKAGTAMDIIVPNLILECKINILQMLNNKDLSSLIESVKV</sequence>
<feature type="repeat" description="ANK" evidence="3">
    <location>
        <begin position="310"/>
        <end position="342"/>
    </location>
</feature>
<accession>A0A6P7GC67</accession>
<feature type="repeat" description="ANK" evidence="3">
    <location>
        <begin position="245"/>
        <end position="277"/>
    </location>
</feature>
<dbReference type="PROSITE" id="PS50297">
    <property type="entry name" value="ANK_REP_REGION"/>
    <property type="match status" value="7"/>
</dbReference>
<dbReference type="Pfam" id="PF00023">
    <property type="entry name" value="Ank"/>
    <property type="match status" value="2"/>
</dbReference>
<dbReference type="Gene3D" id="1.25.40.20">
    <property type="entry name" value="Ankyrin repeat-containing domain"/>
    <property type="match status" value="3"/>
</dbReference>
<feature type="repeat" description="ANK" evidence="3">
    <location>
        <begin position="36"/>
        <end position="68"/>
    </location>
</feature>
<dbReference type="AlphaFoldDB" id="A0A6P7GC67"/>
<dbReference type="PRINTS" id="PR01415">
    <property type="entry name" value="ANKYRIN"/>
</dbReference>
<dbReference type="PANTHER" id="PTHR24198">
    <property type="entry name" value="ANKYRIN REPEAT AND PROTEIN KINASE DOMAIN-CONTAINING PROTEIN"/>
    <property type="match status" value="1"/>
</dbReference>
<dbReference type="InterPro" id="IPR002110">
    <property type="entry name" value="Ankyrin_rpt"/>
</dbReference>
<keyword evidence="1" id="KW-0677">Repeat</keyword>
<dbReference type="RefSeq" id="XP_028146899.1">
    <property type="nucleotide sequence ID" value="XM_028291098.1"/>
</dbReference>
<evidence type="ECO:0000313" key="4">
    <source>
        <dbReference type="RefSeq" id="XP_028146899.1"/>
    </source>
</evidence>
<dbReference type="SUPFAM" id="SSF48403">
    <property type="entry name" value="Ankyrin repeat"/>
    <property type="match status" value="1"/>
</dbReference>
<feature type="repeat" description="ANK" evidence="3">
    <location>
        <begin position="145"/>
        <end position="177"/>
    </location>
</feature>
<evidence type="ECO:0000256" key="2">
    <source>
        <dbReference type="ARBA" id="ARBA00023043"/>
    </source>
</evidence>
<reference evidence="4" key="1">
    <citation type="submission" date="2025-08" db="UniProtKB">
        <authorList>
            <consortium name="RefSeq"/>
        </authorList>
    </citation>
    <scope>IDENTIFICATION</scope>
    <source>
        <tissue evidence="4">Whole insect</tissue>
    </source>
</reference>
<protein>
    <submittedName>
        <fullName evidence="4">Ankyrin-3-like</fullName>
    </submittedName>
</protein>
<dbReference type="PANTHER" id="PTHR24198:SF165">
    <property type="entry name" value="ANKYRIN REPEAT-CONTAINING PROTEIN-RELATED"/>
    <property type="match status" value="1"/>
</dbReference>
<dbReference type="Pfam" id="PF12796">
    <property type="entry name" value="Ank_2"/>
    <property type="match status" value="3"/>
</dbReference>
<dbReference type="SMART" id="SM00248">
    <property type="entry name" value="ANK"/>
    <property type="match status" value="10"/>
</dbReference>
<dbReference type="PROSITE" id="PS50088">
    <property type="entry name" value="ANK_REPEAT"/>
    <property type="match status" value="7"/>
</dbReference>
<feature type="repeat" description="ANK" evidence="3">
    <location>
        <begin position="178"/>
        <end position="210"/>
    </location>
</feature>
<name>A0A6P7GC67_DIAVI</name>
<evidence type="ECO:0000256" key="3">
    <source>
        <dbReference type="PROSITE-ProRule" id="PRU00023"/>
    </source>
</evidence>
<dbReference type="InterPro" id="IPR036770">
    <property type="entry name" value="Ankyrin_rpt-contain_sf"/>
</dbReference>
<organism evidence="4">
    <name type="scientific">Diabrotica virgifera virgifera</name>
    <name type="common">western corn rootworm</name>
    <dbReference type="NCBI Taxonomy" id="50390"/>
    <lineage>
        <taxon>Eukaryota</taxon>
        <taxon>Metazoa</taxon>
        <taxon>Ecdysozoa</taxon>
        <taxon>Arthropoda</taxon>
        <taxon>Hexapoda</taxon>
        <taxon>Insecta</taxon>
        <taxon>Pterygota</taxon>
        <taxon>Neoptera</taxon>
        <taxon>Endopterygota</taxon>
        <taxon>Coleoptera</taxon>
        <taxon>Polyphaga</taxon>
        <taxon>Cucujiformia</taxon>
        <taxon>Chrysomeloidea</taxon>
        <taxon>Chrysomelidae</taxon>
        <taxon>Galerucinae</taxon>
        <taxon>Diabroticina</taxon>
        <taxon>Diabroticites</taxon>
        <taxon>Diabrotica</taxon>
    </lineage>
</organism>
<keyword evidence="2 3" id="KW-0040">ANK repeat</keyword>
<dbReference type="InParanoid" id="A0A6P7GC67"/>
<proteinExistence type="predicted"/>
<evidence type="ECO:0000256" key="1">
    <source>
        <dbReference type="ARBA" id="ARBA00022737"/>
    </source>
</evidence>
<feature type="repeat" description="ANK" evidence="3">
    <location>
        <begin position="278"/>
        <end position="310"/>
    </location>
</feature>
<feature type="repeat" description="ANK" evidence="3">
    <location>
        <begin position="211"/>
        <end position="236"/>
    </location>
</feature>
<gene>
    <name evidence="4" type="primary">LOC114340361</name>
</gene>